<evidence type="ECO:0000259" key="1">
    <source>
        <dbReference type="SMART" id="SM00736"/>
    </source>
</evidence>
<proteinExistence type="predicted"/>
<evidence type="ECO:0000313" key="2">
    <source>
        <dbReference type="EMBL" id="SIT20632.1"/>
    </source>
</evidence>
<dbReference type="Gene3D" id="2.130.10.10">
    <property type="entry name" value="YVTN repeat-like/Quinoprotein amine dehydrogenase"/>
    <property type="match status" value="3"/>
</dbReference>
<feature type="domain" description="Dystroglycan-type cadherin-like" evidence="1">
    <location>
        <begin position="2004"/>
        <end position="2098"/>
    </location>
</feature>
<dbReference type="InterPro" id="IPR013783">
    <property type="entry name" value="Ig-like_fold"/>
</dbReference>
<dbReference type="Pfam" id="PF05345">
    <property type="entry name" value="He_PIG"/>
    <property type="match status" value="1"/>
</dbReference>
<dbReference type="OrthoDB" id="5593939at2"/>
<keyword evidence="3" id="KW-1185">Reference proteome</keyword>
<dbReference type="InterPro" id="IPR006644">
    <property type="entry name" value="Cadg"/>
</dbReference>
<name>A0A1N7QCN5_9PROT</name>
<dbReference type="Pfam" id="PF10282">
    <property type="entry name" value="Lactonase"/>
    <property type="match status" value="1"/>
</dbReference>
<sequence length="2350" mass="234806">MSGHHASQKTPKLPGTPKFLALALESRMMFDAAVAATAEAVAVAATDTAPGVTATAEKPTATLNDTVTTATVDLFSGVTVATDTSGTDSSLGTLVVTVDRSGSNQALVVDGTTITLENGATGATTSKGYAYSVSTSGGTTTVTIGIAASGASTASDVASLIDGIAYTALDNTVESGTVTVTLKSLSDSTDTASLDISAAVTVDNDTVAESNDAPVVTATPATAAYSEDSDPLSLFANASVSTVESGQTITSLTFTVSGLADGASESLTVDGTSIALVAGSGTTSSGHAYTVTLSGTTATLVVSSSTGMAAADAASLVDGVTYANSAATLTEGNRVVTLASVRDSGGTANDGQDTTALTIAATVTVERAAPNISAETGSLSYNDLIKATAEDGYTNLLDGIRDVVAVDDLVYVIRTTTVWDSSTFTEVPVSTLYVFQRAADGTLALSQTIDSTSVSALVGATEITVSTDGTTVQVLGDSGVVLFGRTSDTGALTALGSIGADVIGDRGAITSVLATGNTVYVTAGESLLVFTLAQDGTLTLGQTLSDAGTAGVQLDGANSLALSADGQWLVVGTLGGGTLASVFRVGTDGTLTFVSAALGPDATADQAYYTSALALSADGKTVYASEYDGSAYHLYVLSLDGNGTLAPQSVLTLDKAVSDLIVSSDGAALFVIGANGIKTYARSAGGTLTLLGEATTYGTYSLSGLNGASLSADGTQIYLTGTFSWNAGLMVLDLKPAASTYSEGGTAVALMPAATLSDPQLDAANNGAGDYNGASVVIERQGGAVSEDQFGFLAGDGLTFDSASGTIQRDGQAIATVTQSAGSLTITFTASVSTAEAQSVLRRVTYANTSDDPTRNSSTAAFTVTINDGTGHHDSMTAEVTLIGVNDPPVITTTAQTPTYNAEGERVSLFKDTSIDTVEAGQSIWRVILTLDAVTANDVLGVDGGKINLDTVTSGTQSTGTGLSYSVSVVDGRTTVTLYLMKSASEAAALIDSLTYGNTGSALNGTRTVTLAVMEYADGNVNTTTIATAQAVVTLAAATAANTAPTVGGIPPVSYTEQAAAILLAPAGTVADAQMDAFNGGKGNYDGAVLTITLGEGRSGVDSLGFTAGNGLTLENGRLSKDGVVIATVTNADGVLTITFTDANGTIPTTSDVQNTLQQITYADSSDTPAATVAVTITLSDQRGLVSSDATVSIAVTGINDAPAVTQDPVAASGTIDLSTIGAIEGLGTLTAAVVSADGTTVYVADGSGAIALLVRDASTGALTYVRTFATMTGGAGLSDLVLSADGRSLYALRADGNALVWFAVDASGSLAHQQTIVDDYSVTDGNLWGVKDIAVSEDGANLYLINGYNVVTFSRDPATGALTYVEAIVGSAWSAPYLWTPTEIVTRGDLVYVVTDPSFSSVLIVYTRGDDGSLSLLAHTQSGASALQDIQEITVSADGGTIYVAGASTISRFTLDAENGVLTYQGNVTTTQGVTDIALSGDGLTLYVTLEGGTLARYATSGDSLHLADSQTLAGAGAISTTSGGVIVLGSGLTSVQESAITPTYVIGQTPVSFASDYSLSDPELDAANGSNGEYQGASVTVSEASGQGSFGFASDSGLSLSGGTLSLNGTAIATVSSASGTLTLTFLGGVTTETANLVLHSLTYANEAATASTTATLTITLNDGQVSGAARTVGVSVIEINDAPTLSATAASGTIDTANGGAVTLFSEAAIDTVESGQSITSLTLVVSGVSDGAGEILVVDGTDIPLTTGSIRTTNGHTVTVVLVNGTASVTLSNTSGIAVADARTLVNAIAYKGADTATLTAGERTITLTSVRDSGGTVQGGVDTTTLSIAATVRVVYVNDAPSLVTTPATGASHTAGDRPVLLFGGTVIDAGESEQAIRALTLTVSGLHDGDGDALMIDGTTVAMTSGTVTTAHGLSVTVTVSDGTATVTVSKAAGMTTAEAAALVDGIAYGTVPDGTMAVGQRVVTLVSIQDIGGTADNGVDTSTLTISATVDIPDAAPVATTCGLSLTVIPGTAFSTTLAETLVRHPNGDALTWAVDGLPEGLSFDPETRIISGMVSATGTYALTITVTDSNGESTVIAVSLSVRVPTSDTAGPSPVLDTGNGGSAGPFPMGSAPQPGMAAEMTSSAPLAVGTLSNGFGANGSARTDAAIAAAPLSFLLPVGEQFSTATSLVSDSASSTSPQAAFDRQGDVWVATVAAATAAGNEVRVSIPAEIQGTAVTVRLANGLPLPAWVRFDRSTGQIIVDARQLSRLQQLRLQMQTRDANGVARDTVLEIRPEPKVTASGRTPDQTIASAETTIIPTPADPAPQAEPQPGLAMQLDAPRGLLEEARALLASLTGHRQVA</sequence>
<dbReference type="InterPro" id="IPR019405">
    <property type="entry name" value="Lactonase_7-beta_prop"/>
</dbReference>
<dbReference type="InterPro" id="IPR015943">
    <property type="entry name" value="WD40/YVTN_repeat-like_dom_sf"/>
</dbReference>
<accession>A0A1N7QCN5</accession>
<dbReference type="InterPro" id="IPR015919">
    <property type="entry name" value="Cadherin-like_sf"/>
</dbReference>
<dbReference type="GO" id="GO:0016020">
    <property type="term" value="C:membrane"/>
    <property type="evidence" value="ECO:0007669"/>
    <property type="project" value="InterPro"/>
</dbReference>
<dbReference type="EMBL" id="FTOA01000015">
    <property type="protein sequence ID" value="SIT20632.1"/>
    <property type="molecule type" value="Genomic_DNA"/>
</dbReference>
<dbReference type="Proteomes" id="UP000185678">
    <property type="component" value="Unassembled WGS sequence"/>
</dbReference>
<protein>
    <submittedName>
        <fullName evidence="2">Lactonase, 7-bladed beta-propeller</fullName>
    </submittedName>
</protein>
<dbReference type="InterPro" id="IPR011045">
    <property type="entry name" value="N2O_reductase_N"/>
</dbReference>
<dbReference type="Gene3D" id="2.60.40.10">
    <property type="entry name" value="Immunoglobulins"/>
    <property type="match status" value="1"/>
</dbReference>
<dbReference type="SUPFAM" id="SSF75011">
    <property type="entry name" value="3-carboxy-cis,cis-mucoante lactonizing enzyme"/>
    <property type="match status" value="1"/>
</dbReference>
<gene>
    <name evidence="2" type="ORF">SAMN05421779_11515</name>
</gene>
<evidence type="ECO:0000313" key="3">
    <source>
        <dbReference type="Proteomes" id="UP000185678"/>
    </source>
</evidence>
<dbReference type="SUPFAM" id="SSF49313">
    <property type="entry name" value="Cadherin-like"/>
    <property type="match status" value="1"/>
</dbReference>
<dbReference type="GO" id="GO:0005509">
    <property type="term" value="F:calcium ion binding"/>
    <property type="evidence" value="ECO:0007669"/>
    <property type="project" value="InterPro"/>
</dbReference>
<organism evidence="2 3">
    <name type="scientific">Insolitispirillum peregrinum</name>
    <dbReference type="NCBI Taxonomy" id="80876"/>
    <lineage>
        <taxon>Bacteria</taxon>
        <taxon>Pseudomonadati</taxon>
        <taxon>Pseudomonadota</taxon>
        <taxon>Alphaproteobacteria</taxon>
        <taxon>Rhodospirillales</taxon>
        <taxon>Novispirillaceae</taxon>
        <taxon>Insolitispirillum</taxon>
    </lineage>
</organism>
<reference evidence="2 3" key="1">
    <citation type="submission" date="2017-01" db="EMBL/GenBank/DDBJ databases">
        <authorList>
            <person name="Mah S.A."/>
            <person name="Swanson W.J."/>
            <person name="Moy G.W."/>
            <person name="Vacquier V.D."/>
        </authorList>
    </citation>
    <scope>NUCLEOTIDE SEQUENCE [LARGE SCALE GENOMIC DNA]</scope>
    <source>
        <strain evidence="2 3">DSM 11589</strain>
    </source>
</reference>
<dbReference type="SUPFAM" id="SSF50974">
    <property type="entry name" value="Nitrous oxide reductase, N-terminal domain"/>
    <property type="match status" value="1"/>
</dbReference>
<dbReference type="STRING" id="80876.SAMN05421779_11515"/>
<dbReference type="SMART" id="SM00736">
    <property type="entry name" value="CADG"/>
    <property type="match status" value="1"/>
</dbReference>
<dbReference type="SUPFAM" id="SSF50960">
    <property type="entry name" value="TolB, C-terminal domain"/>
    <property type="match status" value="1"/>
</dbReference>